<protein>
    <submittedName>
        <fullName evidence="1">Uncharacterized protein</fullName>
    </submittedName>
</protein>
<sequence>MRTSRFWQALEALGGSAPQRDWVRELGEDWAIAGALLHRTGDFAEELVCPRSSENGCFRHLVLLPDGKFRADCGDVPRRCDTLRLERDDVRILALHRGKLASALIRAFGLQDTTPVVAPTPMLALGRYDMRSGVGFAVFLGLTEQGAPFIFADLAPVFRTPGPKAVLVPHASAIDCDLSSRLAEAEARVFLLDDVVVWDQKTTLAARFDPRTIFRDLIAKLPGSGDDAPAPPAIALPPGTTWSSIRIAFENDELFNFSGPGVQRAVAPADVGMADKRTGKARLPWEWLRSFALHGGRIPVGKSSAQKHKQFVSEQLSAFTGIVEDPIGDDSGQYVARFTIDGSGLRQGVAGLSRRNLADDD</sequence>
<dbReference type="AlphaFoldDB" id="A0A840SHK0"/>
<name>A0A840SHK0_9RHOB</name>
<proteinExistence type="predicted"/>
<dbReference type="RefSeq" id="WP_184145992.1">
    <property type="nucleotide sequence ID" value="NZ_JACHFM010000001.1"/>
</dbReference>
<evidence type="ECO:0000313" key="1">
    <source>
        <dbReference type="EMBL" id="MBB5220165.1"/>
    </source>
</evidence>
<dbReference type="Proteomes" id="UP000549457">
    <property type="component" value="Unassembled WGS sequence"/>
</dbReference>
<accession>A0A840SHK0</accession>
<dbReference type="EMBL" id="JACHFM010000001">
    <property type="protein sequence ID" value="MBB5220165.1"/>
    <property type="molecule type" value="Genomic_DNA"/>
</dbReference>
<reference evidence="1 2" key="1">
    <citation type="submission" date="2020-08" db="EMBL/GenBank/DDBJ databases">
        <title>Genomic Encyclopedia of Type Strains, Phase IV (KMG-IV): sequencing the most valuable type-strain genomes for metagenomic binning, comparative biology and taxonomic classification.</title>
        <authorList>
            <person name="Goeker M."/>
        </authorList>
    </citation>
    <scope>NUCLEOTIDE SEQUENCE [LARGE SCALE GENOMIC DNA]</scope>
    <source>
        <strain evidence="1 2">DSM 101730</strain>
    </source>
</reference>
<organism evidence="1 2">
    <name type="scientific">Amaricoccus macauensis</name>
    <dbReference type="NCBI Taxonomy" id="57001"/>
    <lineage>
        <taxon>Bacteria</taxon>
        <taxon>Pseudomonadati</taxon>
        <taxon>Pseudomonadota</taxon>
        <taxon>Alphaproteobacteria</taxon>
        <taxon>Rhodobacterales</taxon>
        <taxon>Paracoccaceae</taxon>
        <taxon>Amaricoccus</taxon>
    </lineage>
</organism>
<gene>
    <name evidence="1" type="ORF">HNP73_000086</name>
</gene>
<keyword evidence="2" id="KW-1185">Reference proteome</keyword>
<evidence type="ECO:0000313" key="2">
    <source>
        <dbReference type="Proteomes" id="UP000549457"/>
    </source>
</evidence>
<comment type="caution">
    <text evidence="1">The sequence shown here is derived from an EMBL/GenBank/DDBJ whole genome shotgun (WGS) entry which is preliminary data.</text>
</comment>